<protein>
    <recommendedName>
        <fullName evidence="2">DUF1501 domain-containing protein</fullName>
    </recommendedName>
</protein>
<dbReference type="PANTHER" id="PTHR43737">
    <property type="entry name" value="BLL7424 PROTEIN"/>
    <property type="match status" value="1"/>
</dbReference>
<organism evidence="1">
    <name type="scientific">marine metagenome</name>
    <dbReference type="NCBI Taxonomy" id="408172"/>
    <lineage>
        <taxon>unclassified sequences</taxon>
        <taxon>metagenomes</taxon>
        <taxon>ecological metagenomes</taxon>
    </lineage>
</organism>
<dbReference type="PANTHER" id="PTHR43737:SF1">
    <property type="entry name" value="DUF1501 DOMAIN-CONTAINING PROTEIN"/>
    <property type="match status" value="1"/>
</dbReference>
<gene>
    <name evidence="1" type="ORF">METZ01_LOCUS6766</name>
</gene>
<dbReference type="InterPro" id="IPR010869">
    <property type="entry name" value="DUF1501"/>
</dbReference>
<accession>A0A381NH49</accession>
<dbReference type="EMBL" id="UINC01000356">
    <property type="protein sequence ID" value="SUZ53912.1"/>
    <property type="molecule type" value="Genomic_DNA"/>
</dbReference>
<sequence>MAPIQKMYQDGDVAIIHGVGYENSPRSHFRSMDIWHTCEPDTLGTEGWLARVIRDIDPHKENVITAVSMGPALFRALVGPGIPVATVENIDSYGMLTGLTPEEKLSRVLSRYRRMYSPAIGTGPVMDYLGQTGLDALEGADILSAAPANYSSNIEYADTSVGKKLKGIAQIHLAGLGSRIFYLDHSGFDTHADQVATHARLWGEVSTAIRDFFDDLASHNAADNVVMFLFSEFGRRVHDNGGGTDHGAGGVCLAIGKGVKGGQYGEYPSTRPSDLDQGDLIPATDFRSVYTTLVEDWMGLDAVSVVGGNFEKPEFILK</sequence>
<name>A0A381NH49_9ZZZZ</name>
<proteinExistence type="predicted"/>
<reference evidence="1" key="1">
    <citation type="submission" date="2018-05" db="EMBL/GenBank/DDBJ databases">
        <authorList>
            <person name="Lanie J.A."/>
            <person name="Ng W.-L."/>
            <person name="Kazmierczak K.M."/>
            <person name="Andrzejewski T.M."/>
            <person name="Davidsen T.M."/>
            <person name="Wayne K.J."/>
            <person name="Tettelin H."/>
            <person name="Glass J.I."/>
            <person name="Rusch D."/>
            <person name="Podicherti R."/>
            <person name="Tsui H.-C.T."/>
            <person name="Winkler M.E."/>
        </authorList>
    </citation>
    <scope>NUCLEOTIDE SEQUENCE</scope>
</reference>
<dbReference type="AlphaFoldDB" id="A0A381NH49"/>
<evidence type="ECO:0008006" key="2">
    <source>
        <dbReference type="Google" id="ProtNLM"/>
    </source>
</evidence>
<evidence type="ECO:0000313" key="1">
    <source>
        <dbReference type="EMBL" id="SUZ53912.1"/>
    </source>
</evidence>
<dbReference type="Pfam" id="PF07394">
    <property type="entry name" value="DUF1501"/>
    <property type="match status" value="1"/>
</dbReference>